<evidence type="ECO:0000256" key="2">
    <source>
        <dbReference type="ARBA" id="ARBA00022552"/>
    </source>
</evidence>
<accession>A0A8S3TI29</accession>
<evidence type="ECO:0000313" key="8">
    <source>
        <dbReference type="Proteomes" id="UP000683360"/>
    </source>
</evidence>
<keyword evidence="8" id="KW-1185">Reference proteome</keyword>
<dbReference type="Gene3D" id="2.130.10.10">
    <property type="entry name" value="YVTN repeat-like/Quinoprotein amine dehydrogenase"/>
    <property type="match status" value="1"/>
</dbReference>
<reference evidence="7" key="1">
    <citation type="submission" date="2021-03" db="EMBL/GenBank/DDBJ databases">
        <authorList>
            <person name="Bekaert M."/>
        </authorList>
    </citation>
    <scope>NUCLEOTIDE SEQUENCE</scope>
</reference>
<dbReference type="InterPro" id="IPR015943">
    <property type="entry name" value="WD40/YVTN_repeat-like_dom_sf"/>
</dbReference>
<dbReference type="GO" id="GO:0034388">
    <property type="term" value="C:Pwp2p-containing subcomplex of 90S preribosome"/>
    <property type="evidence" value="ECO:0007669"/>
    <property type="project" value="TreeGrafter"/>
</dbReference>
<sequence>MLRRTSKVPSNRVEVERDNFPTGKFNKEAIKPLGSSKKYEDPEDKLIENAVFGGEENLLQNLEELQSRDKETKRKKAPSDNRKPVWEDDDDKTGSISVKRMKNSRNKEPEKEGDVPTEQYTKHLQTQHHKVHSLPNWARLPTEHTDQSDEDPDVQDLLQSTGDYITSSKSLSKGIIQIKQCTDGNRDNPVQCKLNSAEFHPTSQVMLVAGMNQTLNLFQSKRTLTVRINDSITKWKT</sequence>
<organism evidence="7 8">
    <name type="scientific">Mytilus edulis</name>
    <name type="common">Blue mussel</name>
    <dbReference type="NCBI Taxonomy" id="6550"/>
    <lineage>
        <taxon>Eukaryota</taxon>
        <taxon>Metazoa</taxon>
        <taxon>Spiralia</taxon>
        <taxon>Lophotrochozoa</taxon>
        <taxon>Mollusca</taxon>
        <taxon>Bivalvia</taxon>
        <taxon>Autobranchia</taxon>
        <taxon>Pteriomorphia</taxon>
        <taxon>Mytilida</taxon>
        <taxon>Mytiloidea</taxon>
        <taxon>Mytilidae</taxon>
        <taxon>Mytilinae</taxon>
        <taxon>Mytilus</taxon>
    </lineage>
</organism>
<comment type="subcellular location">
    <subcellularLocation>
        <location evidence="1">Nucleus</location>
        <location evidence="1">Nucleolus</location>
    </subcellularLocation>
</comment>
<dbReference type="PANTHER" id="PTHR18359:SF0">
    <property type="entry name" value="U3 SMALL NUCLEOLAR RNA-ASSOCIATED PROTEIN 18 HOMOLOG"/>
    <property type="match status" value="1"/>
</dbReference>
<name>A0A8S3TI29_MYTED</name>
<dbReference type="PANTHER" id="PTHR18359">
    <property type="entry name" value="WD-REPEAT PROTEIN-RELATED"/>
    <property type="match status" value="1"/>
</dbReference>
<dbReference type="GO" id="GO:0006364">
    <property type="term" value="P:rRNA processing"/>
    <property type="evidence" value="ECO:0007669"/>
    <property type="project" value="UniProtKB-KW"/>
</dbReference>
<feature type="compositionally biased region" description="Basic and acidic residues" evidence="6">
    <location>
        <begin position="13"/>
        <end position="30"/>
    </location>
</feature>
<proteinExistence type="predicted"/>
<dbReference type="Proteomes" id="UP000683360">
    <property type="component" value="Unassembled WGS sequence"/>
</dbReference>
<evidence type="ECO:0000256" key="3">
    <source>
        <dbReference type="ARBA" id="ARBA00022574"/>
    </source>
</evidence>
<keyword evidence="5" id="KW-0539">Nucleus</keyword>
<feature type="region of interest" description="Disordered" evidence="6">
    <location>
        <begin position="58"/>
        <end position="116"/>
    </location>
</feature>
<dbReference type="OrthoDB" id="8958758at2759"/>
<comment type="caution">
    <text evidence="7">The sequence shown here is derived from an EMBL/GenBank/DDBJ whole genome shotgun (WGS) entry which is preliminary data.</text>
</comment>
<evidence type="ECO:0000256" key="5">
    <source>
        <dbReference type="ARBA" id="ARBA00023242"/>
    </source>
</evidence>
<evidence type="ECO:0000256" key="6">
    <source>
        <dbReference type="SAM" id="MobiDB-lite"/>
    </source>
</evidence>
<dbReference type="EMBL" id="CAJPWZ010002206">
    <property type="protein sequence ID" value="CAG2233368.1"/>
    <property type="molecule type" value="Genomic_DNA"/>
</dbReference>
<keyword evidence="2" id="KW-0698">rRNA processing</keyword>
<dbReference type="InterPro" id="IPR045161">
    <property type="entry name" value="Utp18"/>
</dbReference>
<keyword evidence="4" id="KW-0677">Repeat</keyword>
<evidence type="ECO:0000256" key="1">
    <source>
        <dbReference type="ARBA" id="ARBA00004604"/>
    </source>
</evidence>
<dbReference type="AlphaFoldDB" id="A0A8S3TI29"/>
<gene>
    <name evidence="7" type="ORF">MEDL_46049</name>
</gene>
<feature type="compositionally biased region" description="Basic and acidic residues" evidence="6">
    <location>
        <begin position="105"/>
        <end position="114"/>
    </location>
</feature>
<evidence type="ECO:0000256" key="4">
    <source>
        <dbReference type="ARBA" id="ARBA00022737"/>
    </source>
</evidence>
<evidence type="ECO:0000313" key="7">
    <source>
        <dbReference type="EMBL" id="CAG2233368.1"/>
    </source>
</evidence>
<dbReference type="GO" id="GO:0032040">
    <property type="term" value="C:small-subunit processome"/>
    <property type="evidence" value="ECO:0007669"/>
    <property type="project" value="TreeGrafter"/>
</dbReference>
<protein>
    <submittedName>
        <fullName evidence="7">UTP18</fullName>
    </submittedName>
</protein>
<feature type="compositionally biased region" description="Basic and acidic residues" evidence="6">
    <location>
        <begin position="65"/>
        <end position="86"/>
    </location>
</feature>
<keyword evidence="3" id="KW-0853">WD repeat</keyword>
<feature type="region of interest" description="Disordered" evidence="6">
    <location>
        <begin position="1"/>
        <end position="42"/>
    </location>
</feature>